<evidence type="ECO:0000256" key="3">
    <source>
        <dbReference type="ARBA" id="ARBA00004931"/>
    </source>
</evidence>
<dbReference type="UniPathway" id="UPA00049">
    <property type="reaction ID" value="UER00062"/>
</dbReference>
<dbReference type="PIRSF" id="PIRSF006468">
    <property type="entry name" value="BCAT1"/>
    <property type="match status" value="1"/>
</dbReference>
<evidence type="ECO:0000256" key="14">
    <source>
        <dbReference type="PIRSR" id="PIRSR006468-1"/>
    </source>
</evidence>
<dbReference type="GO" id="GO:0052656">
    <property type="term" value="F:L-isoleucine-2-oxoglutarate transaminase activity"/>
    <property type="evidence" value="ECO:0007669"/>
    <property type="project" value="RHEA"/>
</dbReference>
<dbReference type="KEGG" id="amd:AMED_4755"/>
<dbReference type="InterPro" id="IPR043132">
    <property type="entry name" value="BCAT-like_C"/>
</dbReference>
<dbReference type="PANTHER" id="PTHR11825:SF44">
    <property type="entry name" value="BRANCHED-CHAIN-AMINO-ACID AMINOTRANSFERASE"/>
    <property type="match status" value="1"/>
</dbReference>
<dbReference type="PROSITE" id="PS00770">
    <property type="entry name" value="AA_TRANSFER_CLASS_4"/>
    <property type="match status" value="1"/>
</dbReference>
<comment type="catalytic activity">
    <reaction evidence="13 17">
        <text>L-leucine + 2-oxoglutarate = 4-methyl-2-oxopentanoate + L-glutamate</text>
        <dbReference type="Rhea" id="RHEA:18321"/>
        <dbReference type="ChEBI" id="CHEBI:16810"/>
        <dbReference type="ChEBI" id="CHEBI:17865"/>
        <dbReference type="ChEBI" id="CHEBI:29985"/>
        <dbReference type="ChEBI" id="CHEBI:57427"/>
        <dbReference type="EC" id="2.6.1.42"/>
    </reaction>
</comment>
<evidence type="ECO:0000256" key="5">
    <source>
        <dbReference type="ARBA" id="ARBA00009320"/>
    </source>
</evidence>
<evidence type="ECO:0000256" key="2">
    <source>
        <dbReference type="ARBA" id="ARBA00004824"/>
    </source>
</evidence>
<comment type="similarity">
    <text evidence="5 15">Belongs to the class-IV pyridoxal-phosphate-dependent aminotransferase family.</text>
</comment>
<dbReference type="RefSeq" id="WP_013226587.1">
    <property type="nucleotide sequence ID" value="NC_014318.1"/>
</dbReference>
<dbReference type="GO" id="GO:0052654">
    <property type="term" value="F:L-leucine-2-oxoglutarate transaminase activity"/>
    <property type="evidence" value="ECO:0007669"/>
    <property type="project" value="RHEA"/>
</dbReference>
<dbReference type="GO" id="GO:0009098">
    <property type="term" value="P:L-leucine biosynthetic process"/>
    <property type="evidence" value="ECO:0007669"/>
    <property type="project" value="UniProtKB-UniPathway"/>
</dbReference>
<keyword evidence="8 17" id="KW-0808">Transferase</keyword>
<dbReference type="Proteomes" id="UP000000328">
    <property type="component" value="Chromosome"/>
</dbReference>
<evidence type="ECO:0000256" key="10">
    <source>
        <dbReference type="ARBA" id="ARBA00023304"/>
    </source>
</evidence>
<dbReference type="GeneID" id="92872470"/>
<evidence type="ECO:0000256" key="16">
    <source>
        <dbReference type="RuleBase" id="RU004516"/>
    </source>
</evidence>
<organism evidence="18 19">
    <name type="scientific">Amycolatopsis mediterranei (strain U-32)</name>
    <dbReference type="NCBI Taxonomy" id="749927"/>
    <lineage>
        <taxon>Bacteria</taxon>
        <taxon>Bacillati</taxon>
        <taxon>Actinomycetota</taxon>
        <taxon>Actinomycetes</taxon>
        <taxon>Pseudonocardiales</taxon>
        <taxon>Pseudonocardiaceae</taxon>
        <taxon>Amycolatopsis</taxon>
    </lineage>
</organism>
<evidence type="ECO:0000256" key="15">
    <source>
        <dbReference type="RuleBase" id="RU004106"/>
    </source>
</evidence>
<evidence type="ECO:0000313" key="18">
    <source>
        <dbReference type="EMBL" id="ADJ46521.1"/>
    </source>
</evidence>
<evidence type="ECO:0000256" key="17">
    <source>
        <dbReference type="RuleBase" id="RU004517"/>
    </source>
</evidence>
<dbReference type="InterPro" id="IPR018300">
    <property type="entry name" value="Aminotrans_IV_CS"/>
</dbReference>
<dbReference type="HOGENOM" id="CLU_031922_0_2_11"/>
<dbReference type="InterPro" id="IPR033939">
    <property type="entry name" value="BCAT_family"/>
</dbReference>
<keyword evidence="6 17" id="KW-0032">Aminotransferase</keyword>
<keyword evidence="10 17" id="KW-0100">Branched-chain amino acid biosynthesis</keyword>
<evidence type="ECO:0000313" key="19">
    <source>
        <dbReference type="Proteomes" id="UP000000328"/>
    </source>
</evidence>
<evidence type="ECO:0000256" key="8">
    <source>
        <dbReference type="ARBA" id="ARBA00022679"/>
    </source>
</evidence>
<name>A0A0H3D753_AMYMU</name>
<dbReference type="NCBIfam" id="TIGR01123">
    <property type="entry name" value="ilvE_II"/>
    <property type="match status" value="1"/>
</dbReference>
<dbReference type="UniPathway" id="UPA00048">
    <property type="reaction ID" value="UER00073"/>
</dbReference>
<dbReference type="EC" id="2.6.1.42" evidence="17"/>
<dbReference type="GO" id="GO:0052655">
    <property type="term" value="F:L-valine-2-oxoglutarate transaminase activity"/>
    <property type="evidence" value="ECO:0007669"/>
    <property type="project" value="RHEA"/>
</dbReference>
<keyword evidence="7 17" id="KW-0028">Amino-acid biosynthesis</keyword>
<dbReference type="InterPro" id="IPR043131">
    <property type="entry name" value="BCAT-like_N"/>
</dbReference>
<dbReference type="SUPFAM" id="SSF56752">
    <property type="entry name" value="D-aminoacid aminotransferase-like PLP-dependent enzymes"/>
    <property type="match status" value="1"/>
</dbReference>
<dbReference type="CDD" id="cd01557">
    <property type="entry name" value="BCAT_beta_family"/>
    <property type="match status" value="1"/>
</dbReference>
<dbReference type="UniPathway" id="UPA00047">
    <property type="reaction ID" value="UER00058"/>
</dbReference>
<keyword evidence="9 16" id="KW-0663">Pyridoxal phosphate</keyword>
<evidence type="ECO:0000256" key="12">
    <source>
        <dbReference type="ARBA" id="ARBA00048798"/>
    </source>
</evidence>
<comment type="pathway">
    <text evidence="2">Amino-acid biosynthesis; L-isoleucine biosynthesis; L-isoleucine from 2-oxobutanoate: step 4/4.</text>
</comment>
<comment type="catalytic activity">
    <reaction evidence="12 17">
        <text>L-isoleucine + 2-oxoglutarate = (S)-3-methyl-2-oxopentanoate + L-glutamate</text>
        <dbReference type="Rhea" id="RHEA:24801"/>
        <dbReference type="ChEBI" id="CHEBI:16810"/>
        <dbReference type="ChEBI" id="CHEBI:29985"/>
        <dbReference type="ChEBI" id="CHEBI:35146"/>
        <dbReference type="ChEBI" id="CHEBI:58045"/>
        <dbReference type="EC" id="2.6.1.42"/>
    </reaction>
</comment>
<proteinExistence type="inferred from homology"/>
<feature type="modified residue" description="N6-(pyridoxal phosphate)lysine" evidence="14">
    <location>
        <position position="192"/>
    </location>
</feature>
<evidence type="ECO:0000256" key="7">
    <source>
        <dbReference type="ARBA" id="ARBA00022605"/>
    </source>
</evidence>
<dbReference type="GO" id="GO:0009097">
    <property type="term" value="P:isoleucine biosynthetic process"/>
    <property type="evidence" value="ECO:0007669"/>
    <property type="project" value="UniProtKB-UniPathway"/>
</dbReference>
<dbReference type="PATRIC" id="fig|749927.5.peg.4917"/>
<evidence type="ECO:0000256" key="11">
    <source>
        <dbReference type="ARBA" id="ARBA00048212"/>
    </source>
</evidence>
<gene>
    <name evidence="18" type="primary">ilvE</name>
    <name evidence="18" type="ordered locus">AMED_4755</name>
</gene>
<evidence type="ECO:0000256" key="9">
    <source>
        <dbReference type="ARBA" id="ARBA00022898"/>
    </source>
</evidence>
<dbReference type="NCBIfam" id="NF009897">
    <property type="entry name" value="PRK13357.1"/>
    <property type="match status" value="1"/>
</dbReference>
<evidence type="ECO:0000256" key="4">
    <source>
        <dbReference type="ARBA" id="ARBA00005072"/>
    </source>
</evidence>
<dbReference type="InterPro" id="IPR005786">
    <property type="entry name" value="B_amino_transII"/>
</dbReference>
<dbReference type="GO" id="GO:0009099">
    <property type="term" value="P:L-valine biosynthetic process"/>
    <property type="evidence" value="ECO:0007669"/>
    <property type="project" value="UniProtKB-UniPathway"/>
</dbReference>
<evidence type="ECO:0000256" key="13">
    <source>
        <dbReference type="ARBA" id="ARBA00049229"/>
    </source>
</evidence>
<dbReference type="AlphaFoldDB" id="A0A0H3D753"/>
<dbReference type="Gene3D" id="3.20.10.10">
    <property type="entry name" value="D-amino Acid Aminotransferase, subunit A, domain 2"/>
    <property type="match status" value="1"/>
</dbReference>
<protein>
    <recommendedName>
        <fullName evidence="17">Branched-chain-amino-acid aminotransferase</fullName>
        <ecNumber evidence="17">2.6.1.42</ecNumber>
    </recommendedName>
</protein>
<dbReference type="InterPro" id="IPR001544">
    <property type="entry name" value="Aminotrans_IV"/>
</dbReference>
<comment type="cofactor">
    <cofactor evidence="1 16">
        <name>pyridoxal 5'-phosphate</name>
        <dbReference type="ChEBI" id="CHEBI:597326"/>
    </cofactor>
</comment>
<comment type="pathway">
    <text evidence="4">Amino-acid biosynthesis; L-leucine biosynthesis; L-leucine from 3-methyl-2-oxobutanoate: step 4/4.</text>
</comment>
<accession>A0A0H3D753</accession>
<evidence type="ECO:0000256" key="6">
    <source>
        <dbReference type="ARBA" id="ARBA00022576"/>
    </source>
</evidence>
<dbReference type="Pfam" id="PF01063">
    <property type="entry name" value="Aminotran_4"/>
    <property type="match status" value="1"/>
</dbReference>
<dbReference type="Gene3D" id="3.30.470.10">
    <property type="match status" value="1"/>
</dbReference>
<sequence>MARVLDERAAVSAPADRPGHGAAFTGHMYTMSWTAGRGWHAPGLRRLANLSVHPGTLGLHYGQVIFEGLKAFRHPGGGMAMFRPRLNALRFQRSARRLAMPELPAADFLLALEEVVAADHAALSDDPEHSLYLRPLMYGSEANLMLRPSEEYEFLVLAFVAGGFFGDTVAPVSVFVSHDHSRALPGGTGDVKCAANYGPSFVAQRAAADAGCQQVVWLDSVEHRWVEEMGGMNLFFVRGTGSSAEVITSPLTGTLLPGVTRDSLLVLAARHGYRVTEERISVDQWRTECAAGLITETFACGTAAVVTPVGRVVDQGRSSWTVGDGTMGPVTAHLRTALTDVQRGRSADPDGWLHLVPSAAHRTYSGGS</sequence>
<dbReference type="OrthoDB" id="4069047at2"/>
<dbReference type="eggNOG" id="COG0115">
    <property type="taxonomic scope" value="Bacteria"/>
</dbReference>
<comment type="catalytic activity">
    <reaction evidence="11 17">
        <text>L-valine + 2-oxoglutarate = 3-methyl-2-oxobutanoate + L-glutamate</text>
        <dbReference type="Rhea" id="RHEA:24813"/>
        <dbReference type="ChEBI" id="CHEBI:11851"/>
        <dbReference type="ChEBI" id="CHEBI:16810"/>
        <dbReference type="ChEBI" id="CHEBI:29985"/>
        <dbReference type="ChEBI" id="CHEBI:57762"/>
        <dbReference type="EC" id="2.6.1.42"/>
    </reaction>
</comment>
<evidence type="ECO:0000256" key="1">
    <source>
        <dbReference type="ARBA" id="ARBA00001933"/>
    </source>
</evidence>
<dbReference type="PANTHER" id="PTHR11825">
    <property type="entry name" value="SUBGROUP IIII AMINOTRANSFERASE"/>
    <property type="match status" value="1"/>
</dbReference>
<dbReference type="EMBL" id="CP002000">
    <property type="protein sequence ID" value="ADJ46521.1"/>
    <property type="molecule type" value="Genomic_DNA"/>
</dbReference>
<comment type="pathway">
    <text evidence="3">Amino-acid biosynthesis; L-valine biosynthesis; L-valine from pyruvate: step 4/4.</text>
</comment>
<reference evidence="18 19" key="1">
    <citation type="journal article" date="2010" name="Cell Res.">
        <title>Complete genome sequence of the rifamycin SV-producing Amycolatopsis mediterranei U32 revealed its genetic characteristics in phylogeny and metabolism.</title>
        <authorList>
            <person name="Zhao W."/>
            <person name="Zhong Y."/>
            <person name="Yuan H."/>
            <person name="Wang J."/>
            <person name="Zheng H."/>
            <person name="Wang Y."/>
            <person name="Cen X."/>
            <person name="Xu F."/>
            <person name="Bai J."/>
            <person name="Han X."/>
            <person name="Lu G."/>
            <person name="Zhu Y."/>
            <person name="Shao Z."/>
            <person name="Yan H."/>
            <person name="Li C."/>
            <person name="Peng N."/>
            <person name="Zhang Z."/>
            <person name="Zhang Y."/>
            <person name="Lin W."/>
            <person name="Fan Y."/>
            <person name="Qin Z."/>
            <person name="Hu Y."/>
            <person name="Zhu B."/>
            <person name="Wang S."/>
            <person name="Ding X."/>
            <person name="Zhao G.P."/>
        </authorList>
    </citation>
    <scope>NUCLEOTIDE SEQUENCE [LARGE SCALE GENOMIC DNA]</scope>
    <source>
        <strain evidence="19">U-32</strain>
    </source>
</reference>
<dbReference type="InterPro" id="IPR036038">
    <property type="entry name" value="Aminotransferase-like"/>
</dbReference>